<organism evidence="1 2">
    <name type="scientific">Diacronema lutheri</name>
    <name type="common">Unicellular marine alga</name>
    <name type="synonym">Monochrysis lutheri</name>
    <dbReference type="NCBI Taxonomy" id="2081491"/>
    <lineage>
        <taxon>Eukaryota</taxon>
        <taxon>Haptista</taxon>
        <taxon>Haptophyta</taxon>
        <taxon>Pavlovophyceae</taxon>
        <taxon>Pavlovales</taxon>
        <taxon>Pavlovaceae</taxon>
        <taxon>Diacronema</taxon>
    </lineage>
</organism>
<comment type="caution">
    <text evidence="1">The sequence shown here is derived from an EMBL/GenBank/DDBJ whole genome shotgun (WGS) entry which is preliminary data.</text>
</comment>
<evidence type="ECO:0000313" key="2">
    <source>
        <dbReference type="Proteomes" id="UP000751190"/>
    </source>
</evidence>
<reference evidence="1" key="1">
    <citation type="submission" date="2021-05" db="EMBL/GenBank/DDBJ databases">
        <title>The genome of the haptophyte Pavlova lutheri (Diacronema luteri, Pavlovales) - a model for lipid biosynthesis in eukaryotic algae.</title>
        <authorList>
            <person name="Hulatt C.J."/>
            <person name="Posewitz M.C."/>
        </authorList>
    </citation>
    <scope>NUCLEOTIDE SEQUENCE</scope>
    <source>
        <strain evidence="1">NIVA-4/92</strain>
    </source>
</reference>
<proteinExistence type="predicted"/>
<dbReference type="AlphaFoldDB" id="A0A8J6C007"/>
<protein>
    <submittedName>
        <fullName evidence="1">Uncharacterized protein</fullName>
    </submittedName>
</protein>
<keyword evidence="2" id="KW-1185">Reference proteome</keyword>
<gene>
    <name evidence="1" type="ORF">KFE25_003766</name>
</gene>
<name>A0A8J6C007_DIALT</name>
<dbReference type="EMBL" id="JAGTXO010000069">
    <property type="protein sequence ID" value="KAG8457462.1"/>
    <property type="molecule type" value="Genomic_DNA"/>
</dbReference>
<evidence type="ECO:0000313" key="1">
    <source>
        <dbReference type="EMBL" id="KAG8457462.1"/>
    </source>
</evidence>
<sequence length="311" mass="33590">MSAESNSGRRGRVRAAVAVAVAFVVVAFAAVAVAGGGYTEAAIDDGVLAIVALGRAHPVPAPVVRRSSGSHKPIIAPAIAKNCDDWPHAEVATVFESLGVDVAAMGWRCLDATRAERLERERSGSARGGAELSPADCRAWCFEQHPRELFLKADDAAGWCCEWRPDNAGECAWSDGVARFTPTSSSCERRDAEADQPCVRSLAFNLCELAPGFRALKDGRCLRRSDAIIGRFDAESRNFCSVLCAQQAENAVSGELACTGFAYLKPGVRQTDAMELTRWRINPPPCVLLARCKTRARADRTYDFFVRPEAL</sequence>
<accession>A0A8J6C007</accession>
<dbReference type="Proteomes" id="UP000751190">
    <property type="component" value="Unassembled WGS sequence"/>
</dbReference>